<dbReference type="SUPFAM" id="SSF159774">
    <property type="entry name" value="YerB-like"/>
    <property type="match status" value="1"/>
</dbReference>
<keyword evidence="6" id="KW-1185">Reference proteome</keyword>
<protein>
    <recommendedName>
        <fullName evidence="7">DUF3048 domain-containing protein</fullName>
    </recommendedName>
</protein>
<evidence type="ECO:0000256" key="2">
    <source>
        <dbReference type="SAM" id="SignalP"/>
    </source>
</evidence>
<evidence type="ECO:0000313" key="6">
    <source>
        <dbReference type="Proteomes" id="UP001501599"/>
    </source>
</evidence>
<evidence type="ECO:0008006" key="7">
    <source>
        <dbReference type="Google" id="ProtNLM"/>
    </source>
</evidence>
<organism evidence="5 6">
    <name type="scientific">Agrococcus versicolor</name>
    <dbReference type="NCBI Taxonomy" id="501482"/>
    <lineage>
        <taxon>Bacteria</taxon>
        <taxon>Bacillati</taxon>
        <taxon>Actinomycetota</taxon>
        <taxon>Actinomycetes</taxon>
        <taxon>Micrococcales</taxon>
        <taxon>Microbacteriaceae</taxon>
        <taxon>Agrococcus</taxon>
    </lineage>
</organism>
<feature type="domain" description="DUF3048" evidence="4">
    <location>
        <begin position="229"/>
        <end position="336"/>
    </location>
</feature>
<dbReference type="Pfam" id="PF11258">
    <property type="entry name" value="DUF3048"/>
    <property type="match status" value="1"/>
</dbReference>
<feature type="domain" description="DUF3048" evidence="3">
    <location>
        <begin position="60"/>
        <end position="196"/>
    </location>
</feature>
<dbReference type="InterPro" id="IPR021416">
    <property type="entry name" value="DUF3048_N"/>
</dbReference>
<evidence type="ECO:0000256" key="1">
    <source>
        <dbReference type="SAM" id="MobiDB-lite"/>
    </source>
</evidence>
<feature type="chain" id="PRO_5046451464" description="DUF3048 domain-containing protein" evidence="2">
    <location>
        <begin position="28"/>
        <end position="348"/>
    </location>
</feature>
<dbReference type="Proteomes" id="UP001501599">
    <property type="component" value="Unassembled WGS sequence"/>
</dbReference>
<dbReference type="EMBL" id="BAAAQT010000006">
    <property type="protein sequence ID" value="GAA2174052.1"/>
    <property type="molecule type" value="Genomic_DNA"/>
</dbReference>
<comment type="caution">
    <text evidence="5">The sequence shown here is derived from an EMBL/GenBank/DDBJ whole genome shotgun (WGS) entry which is preliminary data.</text>
</comment>
<name>A0ABN3AT34_9MICO</name>
<reference evidence="5 6" key="1">
    <citation type="journal article" date="2019" name="Int. J. Syst. Evol. Microbiol.">
        <title>The Global Catalogue of Microorganisms (GCM) 10K type strain sequencing project: providing services to taxonomists for standard genome sequencing and annotation.</title>
        <authorList>
            <consortium name="The Broad Institute Genomics Platform"/>
            <consortium name="The Broad Institute Genome Sequencing Center for Infectious Disease"/>
            <person name="Wu L."/>
            <person name="Ma J."/>
        </authorList>
    </citation>
    <scope>NUCLEOTIDE SEQUENCE [LARGE SCALE GENOMIC DNA]</scope>
    <source>
        <strain evidence="5 6">JCM 16026</strain>
    </source>
</reference>
<proteinExistence type="predicted"/>
<dbReference type="PROSITE" id="PS51257">
    <property type="entry name" value="PROKAR_LIPOPROTEIN"/>
    <property type="match status" value="1"/>
</dbReference>
<dbReference type="Gene3D" id="3.50.90.10">
    <property type="entry name" value="YerB-like"/>
    <property type="match status" value="1"/>
</dbReference>
<evidence type="ECO:0000259" key="4">
    <source>
        <dbReference type="Pfam" id="PF17479"/>
    </source>
</evidence>
<keyword evidence="2" id="KW-0732">Signal</keyword>
<sequence>MRASRASRATRSAAILIVAGVLLTACAGEPEATPSPSPSASATPSAAPAEPEPEVVTAPLTGVVLDAPIQLPSISAKIDNHPDARPQYGLESTDIVYEELVEGGLTRYVAVWHSTMPQQIGPVRSIRPMDPAIASPFGGMIAFSGGQPHFVAAMQATNVANVIHGAGTHDAYYSRGGAHAAPHNVLLQAAQLQQDIASIAPPQPQFAYATDAAAPTSQAAGGPAAQLSMAFSPSQSRQWGCDAATGRWQRGQQGSADLDANGQQLSAANVVVLRVEVLPNGDIPQTMLEGRWGDGFVASGCSWVPVTWSKADVASPIQVVDAAGQPVVLAQGNSWVELVPTTGSATVS</sequence>
<dbReference type="InterPro" id="IPR023158">
    <property type="entry name" value="YerB-like_sf"/>
</dbReference>
<evidence type="ECO:0000313" key="5">
    <source>
        <dbReference type="EMBL" id="GAA2174052.1"/>
    </source>
</evidence>
<dbReference type="Pfam" id="PF17479">
    <property type="entry name" value="DUF3048_C"/>
    <property type="match status" value="1"/>
</dbReference>
<gene>
    <name evidence="5" type="ORF">GCM10009846_18490</name>
</gene>
<feature type="signal peptide" evidence="2">
    <location>
        <begin position="1"/>
        <end position="27"/>
    </location>
</feature>
<dbReference type="RefSeq" id="WP_344342896.1">
    <property type="nucleotide sequence ID" value="NZ_BAAAQT010000006.1"/>
</dbReference>
<feature type="region of interest" description="Disordered" evidence="1">
    <location>
        <begin position="29"/>
        <end position="53"/>
    </location>
</feature>
<evidence type="ECO:0000259" key="3">
    <source>
        <dbReference type="Pfam" id="PF11258"/>
    </source>
</evidence>
<accession>A0ABN3AT34</accession>
<dbReference type="InterPro" id="IPR035328">
    <property type="entry name" value="DUF3048_C"/>
</dbReference>